<dbReference type="EMBL" id="RJSF01000003">
    <property type="protein sequence ID" value="RNM17607.1"/>
    <property type="molecule type" value="Genomic_DNA"/>
</dbReference>
<proteinExistence type="predicted"/>
<dbReference type="PANTHER" id="PTHR43792">
    <property type="entry name" value="GNAT FAMILY, PUTATIVE (AFU_ORTHOLOGUE AFUA_3G00765)-RELATED-RELATED"/>
    <property type="match status" value="1"/>
</dbReference>
<name>A0A3N0GYQ7_9ACTN</name>
<evidence type="ECO:0000313" key="4">
    <source>
        <dbReference type="Proteomes" id="UP000279994"/>
    </source>
</evidence>
<dbReference type="PROSITE" id="PS51186">
    <property type="entry name" value="GNAT"/>
    <property type="match status" value="1"/>
</dbReference>
<dbReference type="InterPro" id="IPR000182">
    <property type="entry name" value="GNAT_dom"/>
</dbReference>
<dbReference type="InterPro" id="IPR016181">
    <property type="entry name" value="Acyl_CoA_acyltransferase"/>
</dbReference>
<dbReference type="GO" id="GO:0016747">
    <property type="term" value="F:acyltransferase activity, transferring groups other than amino-acyl groups"/>
    <property type="evidence" value="ECO:0007669"/>
    <property type="project" value="InterPro"/>
</dbReference>
<evidence type="ECO:0000259" key="2">
    <source>
        <dbReference type="PROSITE" id="PS51186"/>
    </source>
</evidence>
<comment type="caution">
    <text evidence="3">The sequence shown here is derived from an EMBL/GenBank/DDBJ whole genome shotgun (WGS) entry which is preliminary data.</text>
</comment>
<reference evidence="3 4" key="1">
    <citation type="submission" date="2018-11" db="EMBL/GenBank/DDBJ databases">
        <authorList>
            <person name="Li F."/>
        </authorList>
    </citation>
    <scope>NUCLEOTIDE SEQUENCE [LARGE SCALE GENOMIC DNA]</scope>
    <source>
        <strain evidence="3 4">Gsoil 818</strain>
    </source>
</reference>
<dbReference type="Proteomes" id="UP000279994">
    <property type="component" value="Unassembled WGS sequence"/>
</dbReference>
<feature type="domain" description="N-acetyltransferase" evidence="2">
    <location>
        <begin position="41"/>
        <end position="206"/>
    </location>
</feature>
<gene>
    <name evidence="3" type="ORF">EFL26_01780</name>
</gene>
<dbReference type="SUPFAM" id="SSF55729">
    <property type="entry name" value="Acyl-CoA N-acyltransferases (Nat)"/>
    <property type="match status" value="1"/>
</dbReference>
<feature type="region of interest" description="Disordered" evidence="1">
    <location>
        <begin position="1"/>
        <end position="21"/>
    </location>
</feature>
<dbReference type="OrthoDB" id="3533156at2"/>
<dbReference type="PANTHER" id="PTHR43792:SF1">
    <property type="entry name" value="N-ACETYLTRANSFERASE DOMAIN-CONTAINING PROTEIN"/>
    <property type="match status" value="1"/>
</dbReference>
<keyword evidence="4" id="KW-1185">Reference proteome</keyword>
<accession>A0A3N0GYQ7</accession>
<dbReference type="Gene3D" id="3.40.630.30">
    <property type="match status" value="1"/>
</dbReference>
<organism evidence="3 4">
    <name type="scientific">Nocardioides pocheonensis</name>
    <dbReference type="NCBI Taxonomy" id="661485"/>
    <lineage>
        <taxon>Bacteria</taxon>
        <taxon>Bacillati</taxon>
        <taxon>Actinomycetota</taxon>
        <taxon>Actinomycetes</taxon>
        <taxon>Propionibacteriales</taxon>
        <taxon>Nocardioidaceae</taxon>
        <taxon>Nocardioides</taxon>
    </lineage>
</organism>
<keyword evidence="3" id="KW-0808">Transferase</keyword>
<dbReference type="InterPro" id="IPR051531">
    <property type="entry name" value="N-acetyltransferase"/>
</dbReference>
<dbReference type="CDD" id="cd04301">
    <property type="entry name" value="NAT_SF"/>
    <property type="match status" value="1"/>
</dbReference>
<sequence>MATNGYLVSRGCEGSRHPTKEATTALRPWHSGAVLLETERLRIRDWTLDDAPTVLDILGRIEVVKWLGDGPPNLCQDLDDARSRIERWRGRSDPPLGYWAIEVADGSTLHGRPIGSVLLVPLPNGDGEVEIGWHLHPDAWGRGYASEAARAVLRHGFAGGLEEIHAVTHLTNGPSQAVCRKVGMEHRGVTHLWYEEPSEHFVARRD</sequence>
<protein>
    <submittedName>
        <fullName evidence="3">N-acetyltransferase</fullName>
    </submittedName>
</protein>
<evidence type="ECO:0000256" key="1">
    <source>
        <dbReference type="SAM" id="MobiDB-lite"/>
    </source>
</evidence>
<dbReference type="AlphaFoldDB" id="A0A3N0GYQ7"/>
<evidence type="ECO:0000313" key="3">
    <source>
        <dbReference type="EMBL" id="RNM17607.1"/>
    </source>
</evidence>
<dbReference type="Pfam" id="PF13302">
    <property type="entry name" value="Acetyltransf_3"/>
    <property type="match status" value="1"/>
</dbReference>